<dbReference type="Pfam" id="PF04055">
    <property type="entry name" value="Radical_SAM"/>
    <property type="match status" value="1"/>
</dbReference>
<dbReference type="Proteomes" id="UP000229915">
    <property type="component" value="Unassembled WGS sequence"/>
</dbReference>
<dbReference type="GO" id="GO:0046872">
    <property type="term" value="F:metal ion binding"/>
    <property type="evidence" value="ECO:0007669"/>
    <property type="project" value="UniProtKB-KW"/>
</dbReference>
<evidence type="ECO:0000256" key="5">
    <source>
        <dbReference type="ARBA" id="ARBA00023014"/>
    </source>
</evidence>
<evidence type="ECO:0000256" key="4">
    <source>
        <dbReference type="ARBA" id="ARBA00023004"/>
    </source>
</evidence>
<keyword evidence="5" id="KW-0411">Iron-sulfur</keyword>
<dbReference type="Gene3D" id="3.20.20.70">
    <property type="entry name" value="Aldolase class I"/>
    <property type="match status" value="1"/>
</dbReference>
<name>A0A2M7TEK3_UNCKA</name>
<sequence length="506" mass="58972">MSNTSFKIAICYPPLPDAKGIPLLGQNRQFQWANSPWRAYPMVPASAATLLKEQGYEVVWMDATSEGWGKEEFEKRLKEESPNLIVFEVKTPVIKRYWQIVNEIKNNWRRTASQLQEITNIVLIGDHVTALPKESMENCKVDYILTGGDYDFSLLNLCNHLTKGEKLNPGVWFRKKPEIGNQKSEIGNSGKFSLENNLNDLPITDRKLTRWELYSKKNSNYKHTPGSYTMFARDCWYGKCTFCVWNQVLFPHGNYRVASVKHAIEEVENLVNNFGVREIMDDSGTFPCGEWLREFCHEIINRKLNKKVTISCNMRFNSGLEEKDYELMGKANFRFLLYGLESANQETLEKIHKDMKVEQVKKTLIWAKKYGLEPHITVMVGYPWEEKEEVKNSLNLAKDLFNQGLVDSLQATIVVPYPGTELFAECKKNNWLLTEDWDRYDMTECVMKTPFPSEELQAMVREFYSFSTQPKFIVRKILKVRTWDDVKQLGFFGFKFISKLLDFSRK</sequence>
<evidence type="ECO:0000259" key="6">
    <source>
        <dbReference type="PROSITE" id="PS51918"/>
    </source>
</evidence>
<dbReference type="PANTHER" id="PTHR43409">
    <property type="entry name" value="ANAEROBIC MAGNESIUM-PROTOPORPHYRIN IX MONOMETHYL ESTER CYCLASE-RELATED"/>
    <property type="match status" value="1"/>
</dbReference>
<evidence type="ECO:0000313" key="8">
    <source>
        <dbReference type="Proteomes" id="UP000229915"/>
    </source>
</evidence>
<reference evidence="8" key="1">
    <citation type="submission" date="2017-09" db="EMBL/GenBank/DDBJ databases">
        <title>Depth-based differentiation of microbial function through sediment-hosted aquifers and enrichment of novel symbionts in the deep terrestrial subsurface.</title>
        <authorList>
            <person name="Probst A.J."/>
            <person name="Ladd B."/>
            <person name="Jarett J.K."/>
            <person name="Geller-Mcgrath D.E."/>
            <person name="Sieber C.M.K."/>
            <person name="Emerson J.B."/>
            <person name="Anantharaman K."/>
            <person name="Thomas B.C."/>
            <person name="Malmstrom R."/>
            <person name="Stieglmeier M."/>
            <person name="Klingl A."/>
            <person name="Woyke T."/>
            <person name="Ryan C.M."/>
            <person name="Banfield J.F."/>
        </authorList>
    </citation>
    <scope>NUCLEOTIDE SEQUENCE [LARGE SCALE GENOMIC DNA]</scope>
</reference>
<dbReference type="InterPro" id="IPR007197">
    <property type="entry name" value="rSAM"/>
</dbReference>
<dbReference type="GO" id="GO:0051536">
    <property type="term" value="F:iron-sulfur cluster binding"/>
    <property type="evidence" value="ECO:0007669"/>
    <property type="project" value="UniProtKB-KW"/>
</dbReference>
<comment type="caution">
    <text evidence="7">The sequence shown here is derived from an EMBL/GenBank/DDBJ whole genome shotgun (WGS) entry which is preliminary data.</text>
</comment>
<dbReference type="SFLD" id="SFLDG01082">
    <property type="entry name" value="B12-binding_domain_containing"/>
    <property type="match status" value="1"/>
</dbReference>
<dbReference type="InterPro" id="IPR051198">
    <property type="entry name" value="BchE-like"/>
</dbReference>
<evidence type="ECO:0000256" key="1">
    <source>
        <dbReference type="ARBA" id="ARBA00001966"/>
    </source>
</evidence>
<evidence type="ECO:0000256" key="3">
    <source>
        <dbReference type="ARBA" id="ARBA00022723"/>
    </source>
</evidence>
<accession>A0A2M7TEK3</accession>
<evidence type="ECO:0000313" key="7">
    <source>
        <dbReference type="EMBL" id="PIZ44138.1"/>
    </source>
</evidence>
<keyword evidence="3" id="KW-0479">Metal-binding</keyword>
<dbReference type="PANTHER" id="PTHR43409:SF7">
    <property type="entry name" value="BLL1977 PROTEIN"/>
    <property type="match status" value="1"/>
</dbReference>
<gene>
    <name evidence="7" type="ORF">COY33_00195</name>
</gene>
<keyword evidence="2" id="KW-0949">S-adenosyl-L-methionine</keyword>
<dbReference type="PROSITE" id="PS51918">
    <property type="entry name" value="RADICAL_SAM"/>
    <property type="match status" value="1"/>
</dbReference>
<dbReference type="InterPro" id="IPR058240">
    <property type="entry name" value="rSAM_sf"/>
</dbReference>
<feature type="domain" description="Radical SAM core" evidence="6">
    <location>
        <begin position="221"/>
        <end position="444"/>
    </location>
</feature>
<dbReference type="InterPro" id="IPR006638">
    <property type="entry name" value="Elp3/MiaA/NifB-like_rSAM"/>
</dbReference>
<dbReference type="SMART" id="SM00729">
    <property type="entry name" value="Elp3"/>
    <property type="match status" value="1"/>
</dbReference>
<dbReference type="GO" id="GO:0003824">
    <property type="term" value="F:catalytic activity"/>
    <property type="evidence" value="ECO:0007669"/>
    <property type="project" value="InterPro"/>
</dbReference>
<dbReference type="Gene3D" id="3.40.50.280">
    <property type="entry name" value="Cobalamin-binding domain"/>
    <property type="match status" value="1"/>
</dbReference>
<dbReference type="SUPFAM" id="SSF102114">
    <property type="entry name" value="Radical SAM enzymes"/>
    <property type="match status" value="1"/>
</dbReference>
<protein>
    <submittedName>
        <fullName evidence="7">B12-binding domain-containing radical SAM protein</fullName>
    </submittedName>
</protein>
<dbReference type="InterPro" id="IPR013785">
    <property type="entry name" value="Aldolase_TIM"/>
</dbReference>
<keyword evidence="4" id="KW-0408">Iron</keyword>
<dbReference type="SFLD" id="SFLDS00029">
    <property type="entry name" value="Radical_SAM"/>
    <property type="match status" value="1"/>
</dbReference>
<organism evidence="7 8">
    <name type="scientific">candidate division WWE3 bacterium CG_4_10_14_0_2_um_filter_42_7</name>
    <dbReference type="NCBI Taxonomy" id="1975073"/>
    <lineage>
        <taxon>Bacteria</taxon>
        <taxon>Katanobacteria</taxon>
    </lineage>
</organism>
<proteinExistence type="predicted"/>
<dbReference type="EMBL" id="PFNK01000007">
    <property type="protein sequence ID" value="PIZ44138.1"/>
    <property type="molecule type" value="Genomic_DNA"/>
</dbReference>
<dbReference type="AlphaFoldDB" id="A0A2M7TEK3"/>
<evidence type="ECO:0000256" key="2">
    <source>
        <dbReference type="ARBA" id="ARBA00022691"/>
    </source>
</evidence>
<comment type="cofactor">
    <cofactor evidence="1">
        <name>[4Fe-4S] cluster</name>
        <dbReference type="ChEBI" id="CHEBI:49883"/>
    </cofactor>
</comment>